<keyword evidence="5" id="KW-0472">Membrane</keyword>
<dbReference type="PANTHER" id="PTHR10159">
    <property type="entry name" value="DUAL SPECIFICITY PROTEIN PHOSPHATASE"/>
    <property type="match status" value="1"/>
</dbReference>
<evidence type="ECO:0000256" key="4">
    <source>
        <dbReference type="ARBA" id="ARBA00022912"/>
    </source>
</evidence>
<dbReference type="Pfam" id="PF00782">
    <property type="entry name" value="DSPc"/>
    <property type="match status" value="1"/>
</dbReference>
<dbReference type="PROSITE" id="PS50054">
    <property type="entry name" value="TYR_PHOSPHATASE_DUAL"/>
    <property type="match status" value="1"/>
</dbReference>
<name>A0ABR1FX76_AURAN</name>
<evidence type="ECO:0000313" key="8">
    <source>
        <dbReference type="EMBL" id="KAK7240572.1"/>
    </source>
</evidence>
<keyword evidence="5" id="KW-1133">Transmembrane helix</keyword>
<evidence type="ECO:0000256" key="3">
    <source>
        <dbReference type="ARBA" id="ARBA00022801"/>
    </source>
</evidence>
<organism evidence="8 9">
    <name type="scientific">Aureococcus anophagefferens</name>
    <name type="common">Harmful bloom alga</name>
    <dbReference type="NCBI Taxonomy" id="44056"/>
    <lineage>
        <taxon>Eukaryota</taxon>
        <taxon>Sar</taxon>
        <taxon>Stramenopiles</taxon>
        <taxon>Ochrophyta</taxon>
        <taxon>Pelagophyceae</taxon>
        <taxon>Pelagomonadales</taxon>
        <taxon>Pelagomonadaceae</taxon>
        <taxon>Aureococcus</taxon>
    </lineage>
</organism>
<sequence>MGYTSFEDFRTVTSWVRPARGHGCKPVEILPGLWTAHYHDIDSKEKLKAATKGAPITLVVNSALCQCEARTGFWGPDVQVMEIPLEDDPDERKAFDQGKPTTSACRDPDVPLEKRCSGDAKQYFDAVNAAVAAALARGDHVLVHCHASLSRSAAFILAYLMQKKGMTLLEAARCMKANWDATWPNDRFVFQLMEYERDLAAPSPAAAGAAVFAAGLALGAALATLRLRK</sequence>
<evidence type="ECO:0000313" key="9">
    <source>
        <dbReference type="Proteomes" id="UP001363151"/>
    </source>
</evidence>
<evidence type="ECO:0000259" key="7">
    <source>
        <dbReference type="PROSITE" id="PS50056"/>
    </source>
</evidence>
<dbReference type="CDD" id="cd14498">
    <property type="entry name" value="DSP"/>
    <property type="match status" value="1"/>
</dbReference>
<dbReference type="SUPFAM" id="SSF52799">
    <property type="entry name" value="(Phosphotyrosine protein) phosphatases II"/>
    <property type="match status" value="1"/>
</dbReference>
<reference evidence="8 9" key="1">
    <citation type="submission" date="2024-03" db="EMBL/GenBank/DDBJ databases">
        <title>Aureococcus anophagefferens CCMP1851 and Kratosvirus quantuckense: Draft genome of a second virus-susceptible host strain in the model system.</title>
        <authorList>
            <person name="Chase E."/>
            <person name="Truchon A.R."/>
            <person name="Schepens W."/>
            <person name="Wilhelm S.W."/>
        </authorList>
    </citation>
    <scope>NUCLEOTIDE SEQUENCE [LARGE SCALE GENOMIC DNA]</scope>
    <source>
        <strain evidence="8 9">CCMP1851</strain>
    </source>
</reference>
<keyword evidence="3" id="KW-0378">Hydrolase</keyword>
<dbReference type="InterPro" id="IPR020422">
    <property type="entry name" value="TYR_PHOSPHATASE_DUAL_dom"/>
</dbReference>
<dbReference type="PROSITE" id="PS50056">
    <property type="entry name" value="TYR_PHOSPHATASE_2"/>
    <property type="match status" value="1"/>
</dbReference>
<evidence type="ECO:0000259" key="6">
    <source>
        <dbReference type="PROSITE" id="PS50054"/>
    </source>
</evidence>
<gene>
    <name evidence="8" type="primary">DUSP26</name>
    <name evidence="8" type="ORF">SO694_00057114</name>
</gene>
<keyword evidence="9" id="KW-1185">Reference proteome</keyword>
<evidence type="ECO:0000256" key="2">
    <source>
        <dbReference type="ARBA" id="ARBA00013064"/>
    </source>
</evidence>
<comment type="similarity">
    <text evidence="1">Belongs to the protein-tyrosine phosphatase family. Non-receptor class dual specificity subfamily.</text>
</comment>
<feature type="transmembrane region" description="Helical" evidence="5">
    <location>
        <begin position="205"/>
        <end position="225"/>
    </location>
</feature>
<dbReference type="PANTHER" id="PTHR10159:SF519">
    <property type="entry name" value="DUAL SPECIFICITY PROTEIN PHOSPHATASE MPK3"/>
    <property type="match status" value="1"/>
</dbReference>
<protein>
    <recommendedName>
        <fullName evidence="2">protein-tyrosine-phosphatase</fullName>
        <ecNumber evidence="2">3.1.3.48</ecNumber>
    </recommendedName>
</protein>
<comment type="caution">
    <text evidence="8">The sequence shown here is derived from an EMBL/GenBank/DDBJ whole genome shotgun (WGS) entry which is preliminary data.</text>
</comment>
<dbReference type="Proteomes" id="UP001363151">
    <property type="component" value="Unassembled WGS sequence"/>
</dbReference>
<feature type="domain" description="Tyrosine specific protein phosphatases" evidence="7">
    <location>
        <begin position="121"/>
        <end position="176"/>
    </location>
</feature>
<keyword evidence="5" id="KW-0812">Transmembrane</keyword>
<dbReference type="InterPro" id="IPR029021">
    <property type="entry name" value="Prot-tyrosine_phosphatase-like"/>
</dbReference>
<feature type="domain" description="Tyrosine-protein phosphatase" evidence="6">
    <location>
        <begin position="25"/>
        <end position="201"/>
    </location>
</feature>
<keyword evidence="4" id="KW-0904">Protein phosphatase</keyword>
<dbReference type="InterPro" id="IPR000387">
    <property type="entry name" value="Tyr_Pase_dom"/>
</dbReference>
<accession>A0ABR1FX76</accession>
<evidence type="ECO:0000256" key="5">
    <source>
        <dbReference type="SAM" id="Phobius"/>
    </source>
</evidence>
<dbReference type="EMBL" id="JBBJCI010000210">
    <property type="protein sequence ID" value="KAK7240572.1"/>
    <property type="molecule type" value="Genomic_DNA"/>
</dbReference>
<dbReference type="SMART" id="SM00195">
    <property type="entry name" value="DSPc"/>
    <property type="match status" value="1"/>
</dbReference>
<evidence type="ECO:0000256" key="1">
    <source>
        <dbReference type="ARBA" id="ARBA00008601"/>
    </source>
</evidence>
<proteinExistence type="inferred from homology"/>
<dbReference type="EC" id="3.1.3.48" evidence="2"/>
<dbReference type="Gene3D" id="3.90.190.10">
    <property type="entry name" value="Protein tyrosine phosphatase superfamily"/>
    <property type="match status" value="1"/>
</dbReference>
<dbReference type="InterPro" id="IPR000340">
    <property type="entry name" value="Dual-sp_phosphatase_cat-dom"/>
</dbReference>